<protein>
    <recommendedName>
        <fullName evidence="5">HTH La-type RNA-binding domain-containing protein</fullName>
    </recommendedName>
</protein>
<dbReference type="PROSITE" id="PS50961">
    <property type="entry name" value="HTH_LA"/>
    <property type="match status" value="1"/>
</dbReference>
<dbReference type="VEuPathDB" id="AmoebaDB:NF0089030"/>
<dbReference type="SMART" id="SM00715">
    <property type="entry name" value="LA"/>
    <property type="match status" value="1"/>
</dbReference>
<feature type="compositionally biased region" description="Polar residues" evidence="4">
    <location>
        <begin position="193"/>
        <end position="203"/>
    </location>
</feature>
<evidence type="ECO:0000256" key="4">
    <source>
        <dbReference type="SAM" id="MobiDB-lite"/>
    </source>
</evidence>
<dbReference type="OMA" id="RNTVIIR"/>
<keyword evidence="7" id="KW-1185">Reference proteome</keyword>
<evidence type="ECO:0000256" key="1">
    <source>
        <dbReference type="ARBA" id="ARBA00022553"/>
    </source>
</evidence>
<dbReference type="Gene3D" id="1.10.10.10">
    <property type="entry name" value="Winged helix-like DNA-binding domain superfamily/Winged helix DNA-binding domain"/>
    <property type="match status" value="1"/>
</dbReference>
<dbReference type="InterPro" id="IPR035979">
    <property type="entry name" value="RBD_domain_sf"/>
</dbReference>
<evidence type="ECO:0000313" key="7">
    <source>
        <dbReference type="Proteomes" id="UP000444721"/>
    </source>
</evidence>
<proteinExistence type="predicted"/>
<dbReference type="InterPro" id="IPR036390">
    <property type="entry name" value="WH_DNA-bd_sf"/>
</dbReference>
<dbReference type="Proteomes" id="UP000444721">
    <property type="component" value="Unassembled WGS sequence"/>
</dbReference>
<keyword evidence="1" id="KW-0597">Phosphoprotein</keyword>
<feature type="compositionally biased region" description="Polar residues" evidence="4">
    <location>
        <begin position="480"/>
        <end position="491"/>
    </location>
</feature>
<feature type="compositionally biased region" description="Polar residues" evidence="4">
    <location>
        <begin position="283"/>
        <end position="296"/>
    </location>
</feature>
<dbReference type="GO" id="GO:0045727">
    <property type="term" value="P:positive regulation of translation"/>
    <property type="evidence" value="ECO:0007669"/>
    <property type="project" value="TreeGrafter"/>
</dbReference>
<comment type="caution">
    <text evidence="6">The sequence shown here is derived from an EMBL/GenBank/DDBJ whole genome shotgun (WGS) entry which is preliminary data.</text>
</comment>
<evidence type="ECO:0000259" key="5">
    <source>
        <dbReference type="PROSITE" id="PS50961"/>
    </source>
</evidence>
<dbReference type="GO" id="GO:0010494">
    <property type="term" value="C:cytoplasmic stress granule"/>
    <property type="evidence" value="ECO:0007669"/>
    <property type="project" value="TreeGrafter"/>
</dbReference>
<feature type="domain" description="HTH La-type RNA-binding" evidence="5">
    <location>
        <begin position="24"/>
        <end position="113"/>
    </location>
</feature>
<dbReference type="InterPro" id="IPR036388">
    <property type="entry name" value="WH-like_DNA-bd_sf"/>
</dbReference>
<feature type="compositionally biased region" description="Low complexity" evidence="4">
    <location>
        <begin position="492"/>
        <end position="503"/>
    </location>
</feature>
<dbReference type="VEuPathDB" id="AmoebaDB:FDP41_007253"/>
<dbReference type="RefSeq" id="XP_044558579.1">
    <property type="nucleotide sequence ID" value="XM_044710978.1"/>
</dbReference>
<feature type="compositionally biased region" description="Low complexity" evidence="4">
    <location>
        <begin position="244"/>
        <end position="282"/>
    </location>
</feature>
<dbReference type="GO" id="GO:0005829">
    <property type="term" value="C:cytosol"/>
    <property type="evidence" value="ECO:0007669"/>
    <property type="project" value="TreeGrafter"/>
</dbReference>
<dbReference type="InterPro" id="IPR045180">
    <property type="entry name" value="La_dom_prot"/>
</dbReference>
<dbReference type="SUPFAM" id="SSF54928">
    <property type="entry name" value="RNA-binding domain, RBD"/>
    <property type="match status" value="1"/>
</dbReference>
<feature type="region of interest" description="Disordered" evidence="4">
    <location>
        <begin position="192"/>
        <end position="324"/>
    </location>
</feature>
<dbReference type="AlphaFoldDB" id="A0A6A5BGQ6"/>
<feature type="compositionally biased region" description="Polar residues" evidence="4">
    <location>
        <begin position="220"/>
        <end position="243"/>
    </location>
</feature>
<dbReference type="PANTHER" id="PTHR22792">
    <property type="entry name" value="LUPUS LA PROTEIN-RELATED"/>
    <property type="match status" value="1"/>
</dbReference>
<feature type="region of interest" description="Disordered" evidence="4">
    <location>
        <begin position="430"/>
        <end position="519"/>
    </location>
</feature>
<dbReference type="InterPro" id="IPR058699">
    <property type="entry name" value="RRM_LARP4/4B"/>
</dbReference>
<feature type="compositionally biased region" description="Polar residues" evidence="4">
    <location>
        <begin position="504"/>
        <end position="519"/>
    </location>
</feature>
<reference evidence="6 7" key="1">
    <citation type="journal article" date="2019" name="Sci. Rep.">
        <title>Nanopore sequencing improves the draft genome of the human pathogenic amoeba Naegleria fowleri.</title>
        <authorList>
            <person name="Liechti N."/>
            <person name="Schurch N."/>
            <person name="Bruggmann R."/>
            <person name="Wittwer M."/>
        </authorList>
    </citation>
    <scope>NUCLEOTIDE SEQUENCE [LARGE SCALE GENOMIC DNA]</scope>
    <source>
        <strain evidence="6 7">ATCC 30894</strain>
    </source>
</reference>
<accession>A0A6A5BGQ6</accession>
<dbReference type="CDD" id="cd12430">
    <property type="entry name" value="RRM_LARP4_5_like"/>
    <property type="match status" value="1"/>
</dbReference>
<dbReference type="InterPro" id="IPR006630">
    <property type="entry name" value="La_HTH"/>
</dbReference>
<dbReference type="GO" id="GO:0003723">
    <property type="term" value="F:RNA binding"/>
    <property type="evidence" value="ECO:0007669"/>
    <property type="project" value="UniProtKB-UniRule"/>
</dbReference>
<dbReference type="GeneID" id="68114471"/>
<feature type="compositionally biased region" description="Polar residues" evidence="4">
    <location>
        <begin position="1"/>
        <end position="18"/>
    </location>
</feature>
<dbReference type="Pfam" id="PF26088">
    <property type="entry name" value="RRM_LARP4"/>
    <property type="match status" value="1"/>
</dbReference>
<evidence type="ECO:0000256" key="2">
    <source>
        <dbReference type="ARBA" id="ARBA00022884"/>
    </source>
</evidence>
<dbReference type="EMBL" id="VFQX01000058">
    <property type="protein sequence ID" value="KAF0973866.1"/>
    <property type="molecule type" value="Genomic_DNA"/>
</dbReference>
<sequence>MSQQSELPSSVTETTVGQATEKKQLSREELKEAICKQVEYYFSRQNLSTDHYLVSQMNHDLFVPVSVIANFKMIKTLTDDYDLICESVKSSNQVIVDEVNKKLKPNIVLKRNTVIIRDIPQTVPQEQILKLFSPDNQPLTIHSDIGNTWFTSFETEEKTIEAIEHLKIQNWEGKPIQARIKTESLLKTVGTAPVQQGASSHQAQYQQNNYNKGGNRKFNNRAQNQQNSAGQNVQQTKPGTQGTNRPQSSVNNSPPQPQNNQSSNNRNNSRGGNQQPNRGRSNSGSNRPPVNGNTKQPRGPRKDALNLNSVKSFPPLPKLNESTEQVGYGNQKFLRYSKQTVLKVFMEQQEKGEHSTKPEMLLGNECIAILNEPKKDLELHKPQMDKSQLANEIIPPENEPKDSTAPITTSLKPTNLMIPRSSFAEAAITAKDIKTPDTPSTSHFFAKPRKRRGSNAAGHNNHNVTTKPHHTKSTHKPSESNKQVPTKTQEFTSSATTTNASATIGEQPSWVSVVSSTKK</sequence>
<name>A0A6A5BGQ6_NAEFO</name>
<evidence type="ECO:0000313" key="6">
    <source>
        <dbReference type="EMBL" id="KAF0973866.1"/>
    </source>
</evidence>
<gene>
    <name evidence="6" type="ORF">FDP41_007253</name>
</gene>
<keyword evidence="2 3" id="KW-0694">RNA-binding</keyword>
<dbReference type="OrthoDB" id="340227at2759"/>
<dbReference type="PANTHER" id="PTHR22792:SF132">
    <property type="entry name" value="LA-RELATED PROTEIN 1"/>
    <property type="match status" value="1"/>
</dbReference>
<dbReference type="Pfam" id="PF05383">
    <property type="entry name" value="La"/>
    <property type="match status" value="1"/>
</dbReference>
<dbReference type="SUPFAM" id="SSF46785">
    <property type="entry name" value="Winged helix' DNA-binding domain"/>
    <property type="match status" value="1"/>
</dbReference>
<feature type="region of interest" description="Disordered" evidence="4">
    <location>
        <begin position="1"/>
        <end position="22"/>
    </location>
</feature>
<evidence type="ECO:0000256" key="3">
    <source>
        <dbReference type="PROSITE-ProRule" id="PRU00332"/>
    </source>
</evidence>
<organism evidence="6 7">
    <name type="scientific">Naegleria fowleri</name>
    <name type="common">Brain eating amoeba</name>
    <dbReference type="NCBI Taxonomy" id="5763"/>
    <lineage>
        <taxon>Eukaryota</taxon>
        <taxon>Discoba</taxon>
        <taxon>Heterolobosea</taxon>
        <taxon>Tetramitia</taxon>
        <taxon>Eutetramitia</taxon>
        <taxon>Vahlkampfiidae</taxon>
        <taxon>Naegleria</taxon>
    </lineage>
</organism>
<dbReference type="VEuPathDB" id="AmoebaDB:NfTy_009840"/>